<accession>A0A0C2WWY7</accession>
<name>A0A0C2WWY7_AMAMK</name>
<dbReference type="HOGENOM" id="CLU_2996119_0_0_1"/>
<keyword evidence="2" id="KW-1185">Reference proteome</keyword>
<dbReference type="Proteomes" id="UP000054549">
    <property type="component" value="Unassembled WGS sequence"/>
</dbReference>
<dbReference type="InParanoid" id="A0A0C2WWY7"/>
<proteinExistence type="predicted"/>
<dbReference type="EMBL" id="KN818285">
    <property type="protein sequence ID" value="KIL61341.1"/>
    <property type="molecule type" value="Genomic_DNA"/>
</dbReference>
<reference evidence="1 2" key="1">
    <citation type="submission" date="2014-04" db="EMBL/GenBank/DDBJ databases">
        <title>Evolutionary Origins and Diversification of the Mycorrhizal Mutualists.</title>
        <authorList>
            <consortium name="DOE Joint Genome Institute"/>
            <consortium name="Mycorrhizal Genomics Consortium"/>
            <person name="Kohler A."/>
            <person name="Kuo A."/>
            <person name="Nagy L.G."/>
            <person name="Floudas D."/>
            <person name="Copeland A."/>
            <person name="Barry K.W."/>
            <person name="Cichocki N."/>
            <person name="Veneault-Fourrey C."/>
            <person name="LaButti K."/>
            <person name="Lindquist E.A."/>
            <person name="Lipzen A."/>
            <person name="Lundell T."/>
            <person name="Morin E."/>
            <person name="Murat C."/>
            <person name="Riley R."/>
            <person name="Ohm R."/>
            <person name="Sun H."/>
            <person name="Tunlid A."/>
            <person name="Henrissat B."/>
            <person name="Grigoriev I.V."/>
            <person name="Hibbett D.S."/>
            <person name="Martin F."/>
        </authorList>
    </citation>
    <scope>NUCLEOTIDE SEQUENCE [LARGE SCALE GENOMIC DNA]</scope>
    <source>
        <strain evidence="1 2">Koide BX008</strain>
    </source>
</reference>
<protein>
    <submittedName>
        <fullName evidence="1">Uncharacterized protein</fullName>
    </submittedName>
</protein>
<gene>
    <name evidence="1" type="ORF">M378DRAFT_166988</name>
</gene>
<evidence type="ECO:0000313" key="1">
    <source>
        <dbReference type="EMBL" id="KIL61341.1"/>
    </source>
</evidence>
<organism evidence="1 2">
    <name type="scientific">Amanita muscaria (strain Koide BX008)</name>
    <dbReference type="NCBI Taxonomy" id="946122"/>
    <lineage>
        <taxon>Eukaryota</taxon>
        <taxon>Fungi</taxon>
        <taxon>Dikarya</taxon>
        <taxon>Basidiomycota</taxon>
        <taxon>Agaricomycotina</taxon>
        <taxon>Agaricomycetes</taxon>
        <taxon>Agaricomycetidae</taxon>
        <taxon>Agaricales</taxon>
        <taxon>Pluteineae</taxon>
        <taxon>Amanitaceae</taxon>
        <taxon>Amanita</taxon>
    </lineage>
</organism>
<sequence length="57" mass="6811">MRFLPFNRLMFQIRCNTNVVGQEAVFNFHHPPEVRRKPQRSRYGPGPHISLLLWHAL</sequence>
<dbReference type="AlphaFoldDB" id="A0A0C2WWY7"/>
<evidence type="ECO:0000313" key="2">
    <source>
        <dbReference type="Proteomes" id="UP000054549"/>
    </source>
</evidence>